<evidence type="ECO:0000256" key="1">
    <source>
        <dbReference type="ARBA" id="ARBA00001974"/>
    </source>
</evidence>
<accession>A0A6L6YLQ7</accession>
<dbReference type="Pfam" id="PF00890">
    <property type="entry name" value="FAD_binding_2"/>
    <property type="match status" value="1"/>
</dbReference>
<evidence type="ECO:0000259" key="7">
    <source>
        <dbReference type="Pfam" id="PF00890"/>
    </source>
</evidence>
<keyword evidence="3 5" id="KW-0274">FAD</keyword>
<dbReference type="InterPro" id="IPR003953">
    <property type="entry name" value="FAD-dep_OxRdtase_2_FAD-bd"/>
</dbReference>
<dbReference type="AlphaFoldDB" id="A0A6L6YLQ7"/>
<feature type="transmembrane region" description="Helical" evidence="6">
    <location>
        <begin position="7"/>
        <end position="25"/>
    </location>
</feature>
<dbReference type="Gene3D" id="3.50.50.60">
    <property type="entry name" value="FAD/NAD(P)-binding domain"/>
    <property type="match status" value="1"/>
</dbReference>
<dbReference type="SUPFAM" id="SSF56425">
    <property type="entry name" value="Succinate dehydrogenase/fumarate reductase flavoprotein, catalytic domain"/>
    <property type="match status" value="1"/>
</dbReference>
<dbReference type="GO" id="GO:0016491">
    <property type="term" value="F:oxidoreductase activity"/>
    <property type="evidence" value="ECO:0007669"/>
    <property type="project" value="UniProtKB-KW"/>
</dbReference>
<evidence type="ECO:0000256" key="3">
    <source>
        <dbReference type="ARBA" id="ARBA00022827"/>
    </source>
</evidence>
<dbReference type="InterPro" id="IPR027477">
    <property type="entry name" value="Succ_DH/fumarate_Rdtase_cat_sf"/>
</dbReference>
<sequence>MIARRKFLYSVGAATLGGVILTAAYNRSKDFEESADIVVVGGGGAGVAAAARASELFKGRIVLLEKRAEIGGNTLISGGFLGVVDPKRQIPLGIEDSEEKHFKDIFENGDRSGNIELIHQLVSNAPRMLEWIERQGVQFQNSVIEIYGSHFPRCHLPKSPNGREYISVLSQKALQRGVEIRTNSPVIKLLTDNNGTVTGAEYETEGKIRKIRTRRGVILTSGGFASNPKLVEEFDPRLVALTSNSLNGSSGEMLLEAQRIGAELIDMDSIQCLPGKYSGGKIRVRFHNDVSRFILINALGERFVDESQRRDFIKEAVLAQPKSLFFAIIDNDGFESYDLLMRRDAVRGIETGDAFCSDTLEGLAEKIGVPPKALVKTVNQYNERVFEKGNGNTGFPIVQPPFWAAKSGMSIHYTMGGIRINKFAQCVTTSGKIIKGLYAAGECTGGIHGKNRIGGNGICDALTFGMIAGESIACII</sequence>
<comment type="similarity">
    <text evidence="5">Belongs to the FAD-dependent oxidoreductase 2 family. FRD/SDH subfamily.</text>
</comment>
<feature type="domain" description="FAD-dependent oxidoreductase 2 FAD-binding" evidence="7">
    <location>
        <begin position="36"/>
        <end position="458"/>
    </location>
</feature>
<comment type="cofactor">
    <cofactor evidence="1">
        <name>FAD</name>
        <dbReference type="ChEBI" id="CHEBI:57692"/>
    </cofactor>
</comment>
<organism evidence="8 9">
    <name type="scientific">Parasutterella muris</name>
    <dbReference type="NCBI Taxonomy" id="2565572"/>
    <lineage>
        <taxon>Bacteria</taxon>
        <taxon>Pseudomonadati</taxon>
        <taxon>Pseudomonadota</taxon>
        <taxon>Betaproteobacteria</taxon>
        <taxon>Burkholderiales</taxon>
        <taxon>Sutterellaceae</taxon>
        <taxon>Parasutterella</taxon>
    </lineage>
</organism>
<dbReference type="InterPro" id="IPR050315">
    <property type="entry name" value="FAD-oxidoreductase_2"/>
</dbReference>
<keyword evidence="6" id="KW-1133">Transmembrane helix</keyword>
<comment type="caution">
    <text evidence="8">The sequence shown here is derived from an EMBL/GenBank/DDBJ whole genome shotgun (WGS) entry which is preliminary data.</text>
</comment>
<keyword evidence="4 5" id="KW-0560">Oxidoreductase</keyword>
<dbReference type="NCBIfam" id="TIGR01813">
    <property type="entry name" value="flavo_cyto_c"/>
    <property type="match status" value="1"/>
</dbReference>
<keyword evidence="2 5" id="KW-0285">Flavoprotein</keyword>
<evidence type="ECO:0000256" key="6">
    <source>
        <dbReference type="SAM" id="Phobius"/>
    </source>
</evidence>
<dbReference type="Proteomes" id="UP000472580">
    <property type="component" value="Unassembled WGS sequence"/>
</dbReference>
<dbReference type="GO" id="GO:0010181">
    <property type="term" value="F:FMN binding"/>
    <property type="evidence" value="ECO:0007669"/>
    <property type="project" value="InterPro"/>
</dbReference>
<evidence type="ECO:0000256" key="2">
    <source>
        <dbReference type="ARBA" id="ARBA00022630"/>
    </source>
</evidence>
<dbReference type="PANTHER" id="PTHR43400">
    <property type="entry name" value="FUMARATE REDUCTASE"/>
    <property type="match status" value="1"/>
</dbReference>
<evidence type="ECO:0000313" key="9">
    <source>
        <dbReference type="Proteomes" id="UP000472580"/>
    </source>
</evidence>
<keyword evidence="9" id="KW-1185">Reference proteome</keyword>
<dbReference type="InterPro" id="IPR036188">
    <property type="entry name" value="FAD/NAD-bd_sf"/>
</dbReference>
<evidence type="ECO:0000256" key="5">
    <source>
        <dbReference type="RuleBase" id="RU366062"/>
    </source>
</evidence>
<dbReference type="InterPro" id="IPR010960">
    <property type="entry name" value="Flavocytochrome_c"/>
</dbReference>
<evidence type="ECO:0000313" key="8">
    <source>
        <dbReference type="EMBL" id="MVX57789.1"/>
    </source>
</evidence>
<reference evidence="8 9" key="1">
    <citation type="submission" date="2019-12" db="EMBL/GenBank/DDBJ databases">
        <title>Microbes associate with the intestines of laboratory mice.</title>
        <authorList>
            <person name="Navarre W."/>
            <person name="Wong E."/>
        </authorList>
    </citation>
    <scope>NUCLEOTIDE SEQUENCE [LARGE SCALE GENOMIC DNA]</scope>
    <source>
        <strain evidence="8 9">NM82_D38</strain>
    </source>
</reference>
<protein>
    <submittedName>
        <fullName evidence="8">Flavocytochrome c</fullName>
    </submittedName>
</protein>
<keyword evidence="6" id="KW-0472">Membrane</keyword>
<keyword evidence="6" id="KW-0812">Transmembrane</keyword>
<dbReference type="SUPFAM" id="SSF51905">
    <property type="entry name" value="FAD/NAD(P)-binding domain"/>
    <property type="match status" value="1"/>
</dbReference>
<proteinExistence type="inferred from homology"/>
<gene>
    <name evidence="8" type="ORF">E5987_11400</name>
</gene>
<evidence type="ECO:0000256" key="4">
    <source>
        <dbReference type="ARBA" id="ARBA00023002"/>
    </source>
</evidence>
<dbReference type="PANTHER" id="PTHR43400:SF7">
    <property type="entry name" value="FAD-DEPENDENT OXIDOREDUCTASE 2 FAD BINDING DOMAIN-CONTAINING PROTEIN"/>
    <property type="match status" value="1"/>
</dbReference>
<name>A0A6L6YLQ7_9BURK</name>
<dbReference type="Gene3D" id="3.90.700.10">
    <property type="entry name" value="Succinate dehydrogenase/fumarate reductase flavoprotein, catalytic domain"/>
    <property type="match status" value="1"/>
</dbReference>
<dbReference type="EMBL" id="WSRP01000046">
    <property type="protein sequence ID" value="MVX57789.1"/>
    <property type="molecule type" value="Genomic_DNA"/>
</dbReference>